<dbReference type="EMBL" id="MBQD01000003">
    <property type="protein sequence ID" value="OCL37015.1"/>
    <property type="molecule type" value="Genomic_DNA"/>
</dbReference>
<accession>A0A1C0AS66</accession>
<dbReference type="Proteomes" id="UP000093501">
    <property type="component" value="Unassembled WGS sequence"/>
</dbReference>
<dbReference type="Pfam" id="PF06923">
    <property type="entry name" value="GutM"/>
    <property type="match status" value="1"/>
</dbReference>
<proteinExistence type="predicted"/>
<comment type="caution">
    <text evidence="1">The sequence shown here is derived from an EMBL/GenBank/DDBJ whole genome shotgun (WGS) entry which is preliminary data.</text>
</comment>
<evidence type="ECO:0000313" key="1">
    <source>
        <dbReference type="EMBL" id="OCL37015.1"/>
    </source>
</evidence>
<organism evidence="1 2">
    <name type="scientific">Tessaracoccus lapidicaptus</name>
    <dbReference type="NCBI Taxonomy" id="1427523"/>
    <lineage>
        <taxon>Bacteria</taxon>
        <taxon>Bacillati</taxon>
        <taxon>Actinomycetota</taxon>
        <taxon>Actinomycetes</taxon>
        <taxon>Propionibacteriales</taxon>
        <taxon>Propionibacteriaceae</taxon>
        <taxon>Tessaracoccus</taxon>
    </lineage>
</organism>
<protein>
    <recommendedName>
        <fullName evidence="3">Transcriptional regulator</fullName>
    </recommendedName>
</protein>
<dbReference type="AlphaFoldDB" id="A0A1C0AS66"/>
<keyword evidence="2" id="KW-1185">Reference proteome</keyword>
<evidence type="ECO:0008006" key="3">
    <source>
        <dbReference type="Google" id="ProtNLM"/>
    </source>
</evidence>
<sequence length="157" mass="17190">MMFWILIVALGLAWIVQSVLSFKQTQAFTRLFVALRRRGRVAMGKFRGGLAQGAIVMFVIDDDGVIVEGQRLHGVTVLARFRAFDAFNGSHIADVDPARASGWGKSMVKAVTNARDNYRIISGGGQAPEPPTALTRALGGVSRLTTRWRRKPLPLTP</sequence>
<evidence type="ECO:0000313" key="2">
    <source>
        <dbReference type="Proteomes" id="UP000093501"/>
    </source>
</evidence>
<dbReference type="InterPro" id="IPR009693">
    <property type="entry name" value="Glucitol_operon_activator"/>
</dbReference>
<gene>
    <name evidence="1" type="ORF">BCR15_12170</name>
</gene>
<dbReference type="PIRSF" id="PIRSF011474">
    <property type="entry name" value="Glucitol_operon_activator"/>
    <property type="match status" value="1"/>
</dbReference>
<reference evidence="2" key="1">
    <citation type="submission" date="2016-07" db="EMBL/GenBank/DDBJ databases">
        <authorList>
            <person name="Florea S."/>
            <person name="Webb J.S."/>
            <person name="Jaromczyk J."/>
            <person name="Schardl C.L."/>
        </authorList>
    </citation>
    <scope>NUCLEOTIDE SEQUENCE [LARGE SCALE GENOMIC DNA]</scope>
    <source>
        <strain evidence="2">IPBSL-7</strain>
    </source>
</reference>
<name>A0A1C0AS66_9ACTN</name>